<dbReference type="AlphaFoldDB" id="A0A2W4XD00"/>
<dbReference type="EMBL" id="QBMN01000238">
    <property type="protein sequence ID" value="PZO33781.1"/>
    <property type="molecule type" value="Genomic_DNA"/>
</dbReference>
<name>A0A2W4XD00_9CYAN</name>
<evidence type="ECO:0000313" key="1">
    <source>
        <dbReference type="EMBL" id="PZO33781.1"/>
    </source>
</evidence>
<protein>
    <recommendedName>
        <fullName evidence="3">Nucleotidyltransferase</fullName>
    </recommendedName>
</protein>
<dbReference type="Gene3D" id="3.30.460.40">
    <property type="match status" value="1"/>
</dbReference>
<reference evidence="1 2" key="2">
    <citation type="submission" date="2018-06" db="EMBL/GenBank/DDBJ databases">
        <title>Metagenomic assembly of (sub)arctic Cyanobacteria and their associated microbiome from non-axenic cultures.</title>
        <authorList>
            <person name="Baurain D."/>
        </authorList>
    </citation>
    <scope>NUCLEOTIDE SEQUENCE [LARGE SCALE GENOMIC DNA]</scope>
    <source>
        <strain evidence="1">ULC041bin1</strain>
    </source>
</reference>
<sequence length="224" mass="25473">MTLAIGEIVRNGVVFDMKNWNGDIANGDSLPQVVDRLFDLLDQRQISYLLVGGVALLSYVDGRNTQDVDFILARQSLRELPELVVAEEDKNFVRTAFEQLQIDLLLTQNPLFKLVLENYSTKRQFGDRTIYCATVEGLVLLKLYGLPSLYSQGQFDKVSIYESDITLLMLRYPVDIDALETILKRYILATDLVELEQIVDDIQARMARFQQRQAPLDPGPEGEP</sequence>
<evidence type="ECO:0008006" key="3">
    <source>
        <dbReference type="Google" id="ProtNLM"/>
    </source>
</evidence>
<dbReference type="SUPFAM" id="SSF81301">
    <property type="entry name" value="Nucleotidyltransferase"/>
    <property type="match status" value="1"/>
</dbReference>
<proteinExistence type="predicted"/>
<organism evidence="1 2">
    <name type="scientific">Shackletoniella antarctica</name>
    <dbReference type="NCBI Taxonomy" id="268115"/>
    <lineage>
        <taxon>Bacteria</taxon>
        <taxon>Bacillati</taxon>
        <taxon>Cyanobacteriota</taxon>
        <taxon>Cyanophyceae</taxon>
        <taxon>Oculatellales</taxon>
        <taxon>Oculatellaceae</taxon>
        <taxon>Shackletoniella</taxon>
    </lineage>
</organism>
<gene>
    <name evidence="1" type="ORF">DCF17_21530</name>
</gene>
<evidence type="ECO:0000313" key="2">
    <source>
        <dbReference type="Proteomes" id="UP000249081"/>
    </source>
</evidence>
<comment type="caution">
    <text evidence="1">The sequence shown here is derived from an EMBL/GenBank/DDBJ whole genome shotgun (WGS) entry which is preliminary data.</text>
</comment>
<accession>A0A2W4XD00</accession>
<dbReference type="InterPro" id="IPR043519">
    <property type="entry name" value="NT_sf"/>
</dbReference>
<reference evidence="2" key="1">
    <citation type="submission" date="2018-04" db="EMBL/GenBank/DDBJ databases">
        <authorList>
            <person name="Cornet L."/>
        </authorList>
    </citation>
    <scope>NUCLEOTIDE SEQUENCE [LARGE SCALE GENOMIC DNA]</scope>
</reference>
<dbReference type="Proteomes" id="UP000249081">
    <property type="component" value="Unassembled WGS sequence"/>
</dbReference>